<organism evidence="2 3">
    <name type="scientific">Halorhabdus utahensis (strain DSM 12940 / JCM 11049 / AX-2)</name>
    <dbReference type="NCBI Taxonomy" id="519442"/>
    <lineage>
        <taxon>Archaea</taxon>
        <taxon>Methanobacteriati</taxon>
        <taxon>Methanobacteriota</taxon>
        <taxon>Stenosarchaea group</taxon>
        <taxon>Halobacteria</taxon>
        <taxon>Halobacteriales</taxon>
        <taxon>Haloarculaceae</taxon>
        <taxon>Halorhabdus</taxon>
    </lineage>
</organism>
<feature type="compositionally biased region" description="Low complexity" evidence="1">
    <location>
        <begin position="29"/>
        <end position="46"/>
    </location>
</feature>
<evidence type="ECO:0000313" key="3">
    <source>
        <dbReference type="Proteomes" id="UP000002071"/>
    </source>
</evidence>
<dbReference type="KEGG" id="hut:Huta_2152"/>
<dbReference type="AlphaFoldDB" id="C7NU74"/>
<evidence type="ECO:0000313" key="2">
    <source>
        <dbReference type="EMBL" id="ACV12319.1"/>
    </source>
</evidence>
<dbReference type="PROSITE" id="PS51257">
    <property type="entry name" value="PROKAR_LIPOPROTEIN"/>
    <property type="match status" value="1"/>
</dbReference>
<dbReference type="HOGENOM" id="CLU_1551798_0_0_2"/>
<sequence>MPDRFSRRHFLGSLLVAVLGGCAERAGKTPTNTTTQTTDEPNMTPTDSDSKTGTSTPTEPEDRKELIEQLPETSPLVRSLEDVVAADDRRSVAEDAGYEFREEDHSVRVSIRLEADGELPDGYRVDVEDAFDGYIEAYVHVDDLVPLAMEPAVRKIQRPAESKPHGGQTGSP</sequence>
<reference evidence="2 3" key="1">
    <citation type="journal article" date="2009" name="Stand. Genomic Sci.">
        <title>Complete genome sequence of Halorhabdus utahensis type strain (AX-2).</title>
        <authorList>
            <person name="Anderson I."/>
            <person name="Tindall B.J."/>
            <person name="Pomrenke H."/>
            <person name="Goker M."/>
            <person name="Lapidus A."/>
            <person name="Nolan M."/>
            <person name="Copeland A."/>
            <person name="Glavina Del Rio T."/>
            <person name="Chen F."/>
            <person name="Tice H."/>
            <person name="Cheng J.F."/>
            <person name="Lucas S."/>
            <person name="Chertkov O."/>
            <person name="Bruce D."/>
            <person name="Brettin T."/>
            <person name="Detter J.C."/>
            <person name="Han C."/>
            <person name="Goodwin L."/>
            <person name="Land M."/>
            <person name="Hauser L."/>
            <person name="Chang Y.J."/>
            <person name="Jeffries C.D."/>
            <person name="Pitluck S."/>
            <person name="Pati A."/>
            <person name="Mavromatis K."/>
            <person name="Ivanova N."/>
            <person name="Ovchinnikova G."/>
            <person name="Chen A."/>
            <person name="Palaniappan K."/>
            <person name="Chain P."/>
            <person name="Rohde M."/>
            <person name="Bristow J."/>
            <person name="Eisen J.A."/>
            <person name="Markowitz V."/>
            <person name="Hugenholtz P."/>
            <person name="Kyrpides N.C."/>
            <person name="Klenk H.P."/>
        </authorList>
    </citation>
    <scope>NUCLEOTIDE SEQUENCE [LARGE SCALE GENOMIC DNA]</scope>
    <source>
        <strain evidence="3">DSM 12940 / JCM 11049 / AX-2</strain>
    </source>
</reference>
<name>C7NU74_HALUD</name>
<keyword evidence="3" id="KW-1185">Reference proteome</keyword>
<dbReference type="eggNOG" id="ENOG502N5DV">
    <property type="taxonomic scope" value="Archaea"/>
</dbReference>
<protein>
    <submittedName>
        <fullName evidence="2">Uncharacterized protein</fullName>
    </submittedName>
</protein>
<feature type="region of interest" description="Disordered" evidence="1">
    <location>
        <begin position="23"/>
        <end position="72"/>
    </location>
</feature>
<dbReference type="EMBL" id="CP001687">
    <property type="protein sequence ID" value="ACV12319.1"/>
    <property type="molecule type" value="Genomic_DNA"/>
</dbReference>
<evidence type="ECO:0000256" key="1">
    <source>
        <dbReference type="SAM" id="MobiDB-lite"/>
    </source>
</evidence>
<dbReference type="Proteomes" id="UP000002071">
    <property type="component" value="Chromosome"/>
</dbReference>
<dbReference type="STRING" id="519442.Huta_2152"/>
<dbReference type="RefSeq" id="WP_015789890.1">
    <property type="nucleotide sequence ID" value="NC_013158.1"/>
</dbReference>
<proteinExistence type="predicted"/>
<dbReference type="GeneID" id="8384446"/>
<gene>
    <name evidence="2" type="ordered locus">Huta_2152</name>
</gene>
<accession>C7NU74</accession>
<dbReference type="OrthoDB" id="384521at2157"/>